<sequence length="99" mass="11582">MKISIDYYRIMLQANRIADEAGNMKNKINQLDQFINQVRAAWAGPASETFIQKCEQLKQEMLQTQRKTVNLADSIKSVADHVRREDEEATQRTRRLRES</sequence>
<evidence type="ECO:0000256" key="1">
    <source>
        <dbReference type="RuleBase" id="RU362001"/>
    </source>
</evidence>
<name>A0A0M0GEX3_SPOGL</name>
<dbReference type="AlphaFoldDB" id="A0A0M0GEX3"/>
<dbReference type="Pfam" id="PF06013">
    <property type="entry name" value="WXG100"/>
    <property type="match status" value="1"/>
</dbReference>
<organism evidence="2 3">
    <name type="scientific">Sporosarcina globispora</name>
    <name type="common">Bacillus globisporus</name>
    <dbReference type="NCBI Taxonomy" id="1459"/>
    <lineage>
        <taxon>Bacteria</taxon>
        <taxon>Bacillati</taxon>
        <taxon>Bacillota</taxon>
        <taxon>Bacilli</taxon>
        <taxon>Bacillales</taxon>
        <taxon>Caryophanaceae</taxon>
        <taxon>Sporosarcina</taxon>
    </lineage>
</organism>
<protein>
    <recommendedName>
        <fullName evidence="1">ESAT-6-like protein</fullName>
    </recommendedName>
</protein>
<dbReference type="InterPro" id="IPR036689">
    <property type="entry name" value="ESAT-6-like_sf"/>
</dbReference>
<dbReference type="SUPFAM" id="SSF140453">
    <property type="entry name" value="EsxAB dimer-like"/>
    <property type="match status" value="1"/>
</dbReference>
<evidence type="ECO:0000313" key="2">
    <source>
        <dbReference type="EMBL" id="KON87971.1"/>
    </source>
</evidence>
<dbReference type="RefSeq" id="WP_053435330.1">
    <property type="nucleotide sequence ID" value="NZ_LGUF01000007.1"/>
</dbReference>
<evidence type="ECO:0000313" key="3">
    <source>
        <dbReference type="Proteomes" id="UP000037109"/>
    </source>
</evidence>
<reference evidence="3" key="1">
    <citation type="submission" date="2015-07" db="EMBL/GenBank/DDBJ databases">
        <title>Fjat-10036 dsm4.</title>
        <authorList>
            <person name="Liu B."/>
            <person name="Wang J."/>
            <person name="Zhu Y."/>
            <person name="Liu G."/>
            <person name="Chen Q."/>
            <person name="Chen Z."/>
            <person name="Lan J."/>
            <person name="Che J."/>
            <person name="Ge C."/>
            <person name="Shi H."/>
            <person name="Pan Z."/>
            <person name="Liu X."/>
        </authorList>
    </citation>
    <scope>NUCLEOTIDE SEQUENCE [LARGE SCALE GENOMIC DNA]</scope>
    <source>
        <strain evidence="3">DSM 4</strain>
    </source>
</reference>
<comment type="similarity">
    <text evidence="1">Belongs to the WXG100 family.</text>
</comment>
<dbReference type="PATRIC" id="fig|1459.3.peg.3199"/>
<dbReference type="InterPro" id="IPR010310">
    <property type="entry name" value="T7SS_ESAT-6-like"/>
</dbReference>
<dbReference type="STRING" id="1459.AF332_14815"/>
<keyword evidence="3" id="KW-1185">Reference proteome</keyword>
<dbReference type="EMBL" id="LGUF01000007">
    <property type="protein sequence ID" value="KON87971.1"/>
    <property type="molecule type" value="Genomic_DNA"/>
</dbReference>
<dbReference type="OrthoDB" id="3035740at2"/>
<accession>A0A0M0GEX3</accession>
<comment type="caution">
    <text evidence="2">The sequence shown here is derived from an EMBL/GenBank/DDBJ whole genome shotgun (WGS) entry which is preliminary data.</text>
</comment>
<dbReference type="NCBIfam" id="TIGR03930">
    <property type="entry name" value="WXG100_ESAT6"/>
    <property type="match status" value="1"/>
</dbReference>
<dbReference type="Gene3D" id="1.10.287.1060">
    <property type="entry name" value="ESAT-6-like"/>
    <property type="match status" value="1"/>
</dbReference>
<proteinExistence type="inferred from homology"/>
<dbReference type="Proteomes" id="UP000037109">
    <property type="component" value="Unassembled WGS sequence"/>
</dbReference>
<gene>
    <name evidence="2" type="ORF">AF332_14815</name>
</gene>